<evidence type="ECO:0000256" key="1">
    <source>
        <dbReference type="ARBA" id="ARBA00001933"/>
    </source>
</evidence>
<evidence type="ECO:0000313" key="11">
    <source>
        <dbReference type="Proteomes" id="UP001626550"/>
    </source>
</evidence>
<sequence>MNFTHKPILEAIGSCLTNKYAEGYPGARYYGGNENIDQIENLAKKRLLELYDLKSPSQNFEDAEWGLNVQPYSGSPANMAVFTGVLKPHDRIMGLDLPHGGHLTHGFSTLTKRISATSIFFESMPYRLNPETEIIDYDQLEKSAKLFQPKLIIAGVSAYSRLLDYKRFREIADSIGALLLCDMAHISGLVAAKVIPSPFEYADIVTSTTHKTLRGPRSGVIFYRRKSRPLKPKQPVPYVAAEDLEAMIDGALFPGLQGGPHENAIAGVAAMALQASSKEFQDYAKQVLKNAKALASALDALGYRIVSRGTDIHLLLVDLSKSNKLGAGIGDGARVQIVADLCNIILNKNTVPGDKSAMQPSGLRFGTPALTSRGFVESDFATVAKLIDQLYTITLFAKQKSSKSLEFRP</sequence>
<dbReference type="InterPro" id="IPR049943">
    <property type="entry name" value="Ser_HO-MeTrfase-like"/>
</dbReference>
<dbReference type="PIRSF" id="PIRSF000412">
    <property type="entry name" value="SHMT"/>
    <property type="match status" value="1"/>
</dbReference>
<evidence type="ECO:0000313" key="10">
    <source>
        <dbReference type="EMBL" id="KAL3312367.1"/>
    </source>
</evidence>
<dbReference type="InterPro" id="IPR015424">
    <property type="entry name" value="PyrdxlP-dep_Trfase"/>
</dbReference>
<comment type="catalytic activity">
    <reaction evidence="8">
        <text>(6R)-5,10-methylene-5,6,7,8-tetrahydrofolate + glycine + H2O = (6S)-5,6,7,8-tetrahydrofolate + L-serine</text>
        <dbReference type="Rhea" id="RHEA:15481"/>
        <dbReference type="ChEBI" id="CHEBI:15377"/>
        <dbReference type="ChEBI" id="CHEBI:15636"/>
        <dbReference type="ChEBI" id="CHEBI:33384"/>
        <dbReference type="ChEBI" id="CHEBI:57305"/>
        <dbReference type="ChEBI" id="CHEBI:57453"/>
        <dbReference type="EC" id="2.1.2.1"/>
    </reaction>
</comment>
<evidence type="ECO:0000259" key="9">
    <source>
        <dbReference type="Pfam" id="PF00464"/>
    </source>
</evidence>
<feature type="domain" description="Serine hydroxymethyltransferase-like" evidence="9">
    <location>
        <begin position="2"/>
        <end position="387"/>
    </location>
</feature>
<dbReference type="GO" id="GO:0004372">
    <property type="term" value="F:glycine hydroxymethyltransferase activity"/>
    <property type="evidence" value="ECO:0007669"/>
    <property type="project" value="UniProtKB-EC"/>
</dbReference>
<comment type="function">
    <text evidence="8">Interconversion of serine and glycine.</text>
</comment>
<evidence type="ECO:0000256" key="8">
    <source>
        <dbReference type="RuleBase" id="RU000585"/>
    </source>
</evidence>
<evidence type="ECO:0000256" key="7">
    <source>
        <dbReference type="PIRSR" id="PIRSR000412-50"/>
    </source>
</evidence>
<dbReference type="CDD" id="cd00378">
    <property type="entry name" value="SHMT"/>
    <property type="match status" value="1"/>
</dbReference>
<dbReference type="PROSITE" id="PS00096">
    <property type="entry name" value="SHMT"/>
    <property type="match status" value="1"/>
</dbReference>
<comment type="cofactor">
    <cofactor evidence="1 7 8">
        <name>pyridoxal 5'-phosphate</name>
        <dbReference type="ChEBI" id="CHEBI:597326"/>
    </cofactor>
</comment>
<feature type="modified residue" description="N6-(pyridoxal phosphate)lysine" evidence="7">
    <location>
        <position position="211"/>
    </location>
</feature>
<dbReference type="EC" id="2.1.2.1" evidence="8"/>
<comment type="pathway">
    <text evidence="2 8">One-carbon metabolism; tetrahydrofolate interconversion.</text>
</comment>
<name>A0ABD2PZL8_9PLAT</name>
<dbReference type="SUPFAM" id="SSF53383">
    <property type="entry name" value="PLP-dependent transferases"/>
    <property type="match status" value="1"/>
</dbReference>
<dbReference type="InterPro" id="IPR019798">
    <property type="entry name" value="Ser_HO-MeTrfase_PLP_BS"/>
</dbReference>
<dbReference type="Pfam" id="PF00464">
    <property type="entry name" value="SHMT"/>
    <property type="match status" value="1"/>
</dbReference>
<accession>A0ABD2PZL8</accession>
<comment type="caution">
    <text evidence="10">The sequence shown here is derived from an EMBL/GenBank/DDBJ whole genome shotgun (WGS) entry which is preliminary data.</text>
</comment>
<keyword evidence="6 7" id="KW-0663">Pyridoxal phosphate</keyword>
<dbReference type="PANTHER" id="PTHR11680:SF35">
    <property type="entry name" value="SERINE HYDROXYMETHYLTRANSFERASE 1"/>
    <property type="match status" value="1"/>
</dbReference>
<dbReference type="FunFam" id="3.40.640.10:FF:000097">
    <property type="entry name" value="Serine hydroxymethyltransferase"/>
    <property type="match status" value="1"/>
</dbReference>
<evidence type="ECO:0000256" key="3">
    <source>
        <dbReference type="ARBA" id="ARBA00006376"/>
    </source>
</evidence>
<keyword evidence="4 8" id="KW-0554">One-carbon metabolism</keyword>
<proteinExistence type="inferred from homology"/>
<dbReference type="InterPro" id="IPR015421">
    <property type="entry name" value="PyrdxlP-dep_Trfase_major"/>
</dbReference>
<reference evidence="10 11" key="1">
    <citation type="submission" date="2024-11" db="EMBL/GenBank/DDBJ databases">
        <title>Adaptive evolution of stress response genes in parasites aligns with host niche diversity.</title>
        <authorList>
            <person name="Hahn C."/>
            <person name="Resl P."/>
        </authorList>
    </citation>
    <scope>NUCLEOTIDE SEQUENCE [LARGE SCALE GENOMIC DNA]</scope>
    <source>
        <strain evidence="10">EGGRZ-B1_66</strain>
        <tissue evidence="10">Body</tissue>
    </source>
</reference>
<comment type="similarity">
    <text evidence="3 8">Belongs to the SHMT family.</text>
</comment>
<keyword evidence="11" id="KW-1185">Reference proteome</keyword>
<organism evidence="10 11">
    <name type="scientific">Cichlidogyrus casuarinus</name>
    <dbReference type="NCBI Taxonomy" id="1844966"/>
    <lineage>
        <taxon>Eukaryota</taxon>
        <taxon>Metazoa</taxon>
        <taxon>Spiralia</taxon>
        <taxon>Lophotrochozoa</taxon>
        <taxon>Platyhelminthes</taxon>
        <taxon>Monogenea</taxon>
        <taxon>Monopisthocotylea</taxon>
        <taxon>Dactylogyridea</taxon>
        <taxon>Ancyrocephalidae</taxon>
        <taxon>Cichlidogyrus</taxon>
    </lineage>
</organism>
<dbReference type="InterPro" id="IPR001085">
    <property type="entry name" value="Ser_HO-MeTrfase"/>
</dbReference>
<dbReference type="Gene3D" id="3.90.1150.10">
    <property type="entry name" value="Aspartate Aminotransferase, domain 1"/>
    <property type="match status" value="1"/>
</dbReference>
<dbReference type="GO" id="GO:0006730">
    <property type="term" value="P:one-carbon metabolic process"/>
    <property type="evidence" value="ECO:0007669"/>
    <property type="project" value="UniProtKB-KW"/>
</dbReference>
<dbReference type="NCBIfam" id="NF000586">
    <property type="entry name" value="PRK00011.1"/>
    <property type="match status" value="1"/>
</dbReference>
<protein>
    <recommendedName>
        <fullName evidence="8">Serine hydroxymethyltransferase</fullName>
        <ecNumber evidence="8">2.1.2.1</ecNumber>
    </recommendedName>
</protein>
<evidence type="ECO:0000256" key="6">
    <source>
        <dbReference type="ARBA" id="ARBA00022898"/>
    </source>
</evidence>
<dbReference type="Proteomes" id="UP001626550">
    <property type="component" value="Unassembled WGS sequence"/>
</dbReference>
<dbReference type="Gene3D" id="3.40.640.10">
    <property type="entry name" value="Type I PLP-dependent aspartate aminotransferase-like (Major domain)"/>
    <property type="match status" value="1"/>
</dbReference>
<dbReference type="EMBL" id="JBJKFK010001727">
    <property type="protein sequence ID" value="KAL3312367.1"/>
    <property type="molecule type" value="Genomic_DNA"/>
</dbReference>
<gene>
    <name evidence="10" type="primary">SHMT2</name>
    <name evidence="10" type="ORF">Ciccas_009040</name>
</gene>
<evidence type="ECO:0000256" key="4">
    <source>
        <dbReference type="ARBA" id="ARBA00022563"/>
    </source>
</evidence>
<dbReference type="AlphaFoldDB" id="A0ABD2PZL8"/>
<dbReference type="InterPro" id="IPR039429">
    <property type="entry name" value="SHMT-like_dom"/>
</dbReference>
<dbReference type="InterPro" id="IPR015422">
    <property type="entry name" value="PyrdxlP-dep_Trfase_small"/>
</dbReference>
<dbReference type="PANTHER" id="PTHR11680">
    <property type="entry name" value="SERINE HYDROXYMETHYLTRANSFERASE"/>
    <property type="match status" value="1"/>
</dbReference>
<evidence type="ECO:0000256" key="2">
    <source>
        <dbReference type="ARBA" id="ARBA00004777"/>
    </source>
</evidence>
<evidence type="ECO:0000256" key="5">
    <source>
        <dbReference type="ARBA" id="ARBA00022679"/>
    </source>
</evidence>
<keyword evidence="5 8" id="KW-0808">Transferase</keyword>